<gene>
    <name evidence="1" type="ORF">DDT42_01338</name>
</gene>
<name>A0A9E2F2B1_PSYF1</name>
<dbReference type="EMBL" id="QLTW01000098">
    <property type="protein sequence ID" value="MBT9145467.1"/>
    <property type="molecule type" value="Genomic_DNA"/>
</dbReference>
<reference evidence="1 2" key="1">
    <citation type="journal article" date="2021" name="bioRxiv">
        <title>Unique metabolic strategies in Hadean analogues reveal hints for primordial physiology.</title>
        <authorList>
            <person name="Nobu M.K."/>
            <person name="Nakai R."/>
            <person name="Tamazawa S."/>
            <person name="Mori H."/>
            <person name="Toyoda A."/>
            <person name="Ijiri A."/>
            <person name="Suzuki S."/>
            <person name="Kurokawa K."/>
            <person name="Kamagata Y."/>
            <person name="Tamaki H."/>
        </authorList>
    </citation>
    <scope>NUCLEOTIDE SEQUENCE [LARGE SCALE GENOMIC DNA]</scope>
    <source>
        <strain evidence="1">BS525</strain>
    </source>
</reference>
<comment type="caution">
    <text evidence="1">The sequence shown here is derived from an EMBL/GenBank/DDBJ whole genome shotgun (WGS) entry which is preliminary data.</text>
</comment>
<dbReference type="Proteomes" id="UP000811545">
    <property type="component" value="Unassembled WGS sequence"/>
</dbReference>
<accession>A0A9E2F2B1</accession>
<evidence type="ECO:0000313" key="1">
    <source>
        <dbReference type="EMBL" id="MBT9145467.1"/>
    </source>
</evidence>
<sequence length="139" mass="15909">MFEVGSKVKIVSRYVDCYFFNKETGIITKINRKEDGDIKYLGIIVEFDEPIGFEGGYLKHIHNFHSEDLELIKEVIKRLLNKKIVYENATKFVFATCWGCAKQTTAPDLESLCLKLQELGWGIHNDSLRCKSCIDKIGG</sequence>
<protein>
    <submittedName>
        <fullName evidence="1">Uncharacterized protein</fullName>
    </submittedName>
</protein>
<proteinExistence type="predicted"/>
<dbReference type="AlphaFoldDB" id="A0A9E2F2B1"/>
<organism evidence="1 2">
    <name type="scientific">Psychracetigena formicireducens</name>
    <dbReference type="NCBI Taxonomy" id="2986056"/>
    <lineage>
        <taxon>Bacteria</taxon>
        <taxon>Bacillati</taxon>
        <taxon>Candidatus Lithacetigenota</taxon>
        <taxon>Candidatus Psychracetigena</taxon>
    </lineage>
</organism>
<evidence type="ECO:0000313" key="2">
    <source>
        <dbReference type="Proteomes" id="UP000811545"/>
    </source>
</evidence>